<dbReference type="AlphaFoldDB" id="A0A6A6MZC0"/>
<reference evidence="1 2" key="1">
    <citation type="journal article" date="2020" name="Mol. Plant">
        <title>The Chromosome-Based Rubber Tree Genome Provides New Insights into Spurge Genome Evolution and Rubber Biosynthesis.</title>
        <authorList>
            <person name="Liu J."/>
            <person name="Shi C."/>
            <person name="Shi C.C."/>
            <person name="Li W."/>
            <person name="Zhang Q.J."/>
            <person name="Zhang Y."/>
            <person name="Li K."/>
            <person name="Lu H.F."/>
            <person name="Shi C."/>
            <person name="Zhu S.T."/>
            <person name="Xiao Z.Y."/>
            <person name="Nan H."/>
            <person name="Yue Y."/>
            <person name="Zhu X.G."/>
            <person name="Wu Y."/>
            <person name="Hong X.N."/>
            <person name="Fan G.Y."/>
            <person name="Tong Y."/>
            <person name="Zhang D."/>
            <person name="Mao C.L."/>
            <person name="Liu Y.L."/>
            <person name="Hao S.J."/>
            <person name="Liu W.Q."/>
            <person name="Lv M.Q."/>
            <person name="Zhang H.B."/>
            <person name="Liu Y."/>
            <person name="Hu-Tang G.R."/>
            <person name="Wang J.P."/>
            <person name="Wang J.H."/>
            <person name="Sun Y.H."/>
            <person name="Ni S.B."/>
            <person name="Chen W.B."/>
            <person name="Zhang X.C."/>
            <person name="Jiao Y.N."/>
            <person name="Eichler E.E."/>
            <person name="Li G.H."/>
            <person name="Liu X."/>
            <person name="Gao L.Z."/>
        </authorList>
    </citation>
    <scope>NUCLEOTIDE SEQUENCE [LARGE SCALE GENOMIC DNA]</scope>
    <source>
        <strain evidence="2">cv. GT1</strain>
        <tissue evidence="1">Leaf</tissue>
    </source>
</reference>
<protein>
    <submittedName>
        <fullName evidence="1">Uncharacterized protein</fullName>
    </submittedName>
</protein>
<dbReference type="EMBL" id="JAAGAX010000003">
    <property type="protein sequence ID" value="KAF2318810.1"/>
    <property type="molecule type" value="Genomic_DNA"/>
</dbReference>
<dbReference type="Proteomes" id="UP000467840">
    <property type="component" value="Chromosome 10"/>
</dbReference>
<gene>
    <name evidence="1" type="ORF">GH714_010888</name>
</gene>
<evidence type="ECO:0000313" key="1">
    <source>
        <dbReference type="EMBL" id="KAF2318810.1"/>
    </source>
</evidence>
<organism evidence="1 2">
    <name type="scientific">Hevea brasiliensis</name>
    <name type="common">Para rubber tree</name>
    <name type="synonym">Siphonia brasiliensis</name>
    <dbReference type="NCBI Taxonomy" id="3981"/>
    <lineage>
        <taxon>Eukaryota</taxon>
        <taxon>Viridiplantae</taxon>
        <taxon>Streptophyta</taxon>
        <taxon>Embryophyta</taxon>
        <taxon>Tracheophyta</taxon>
        <taxon>Spermatophyta</taxon>
        <taxon>Magnoliopsida</taxon>
        <taxon>eudicotyledons</taxon>
        <taxon>Gunneridae</taxon>
        <taxon>Pentapetalae</taxon>
        <taxon>rosids</taxon>
        <taxon>fabids</taxon>
        <taxon>Malpighiales</taxon>
        <taxon>Euphorbiaceae</taxon>
        <taxon>Crotonoideae</taxon>
        <taxon>Micrandreae</taxon>
        <taxon>Hevea</taxon>
    </lineage>
</organism>
<accession>A0A6A6MZC0</accession>
<comment type="caution">
    <text evidence="1">The sequence shown here is derived from an EMBL/GenBank/DDBJ whole genome shotgun (WGS) entry which is preliminary data.</text>
</comment>
<evidence type="ECO:0000313" key="2">
    <source>
        <dbReference type="Proteomes" id="UP000467840"/>
    </source>
</evidence>
<proteinExistence type="predicted"/>
<name>A0A6A6MZC0_HEVBR</name>
<keyword evidence="2" id="KW-1185">Reference proteome</keyword>
<sequence>MVMDQQLTGLYGSVSGLKLNDENLSVLSGQNLVNGLKLDDSFVNQNYANIPPLPPDLTLVPSNSVLSLAKSQDGDSHEDFDFSDVVLKYINEMLMEEEYRRENFSSSSSGSNLVDPGLNCDLHEYKSLRYASQSGSQSSHSSGNSTSAVVDGFADSPVSTISEMFSDSESIMQFKKGFKEASRFIPNGSLFTDLKSNGLFLKDLNEESKDLAVKAVEKQEIGHFPDDSRKRRILFQRI</sequence>